<dbReference type="GeneID" id="83458396"/>
<dbReference type="EC" id="3.2.1.40" evidence="2"/>
<feature type="domain" description="Alpha-L-rhamnosidase C-terminal" evidence="8">
    <location>
        <begin position="697"/>
        <end position="757"/>
    </location>
</feature>
<protein>
    <recommendedName>
        <fullName evidence="2">alpha-L-rhamnosidase</fullName>
        <ecNumber evidence="2">3.2.1.40</ecNumber>
    </recommendedName>
</protein>
<feature type="domain" description="Bacterial alpha-L-rhamnosidase N-terminal" evidence="6">
    <location>
        <begin position="58"/>
        <end position="225"/>
    </location>
</feature>
<evidence type="ECO:0000256" key="1">
    <source>
        <dbReference type="ARBA" id="ARBA00001445"/>
    </source>
</evidence>
<dbReference type="RefSeq" id="WP_244351237.1">
    <property type="nucleotide sequence ID" value="NZ_AP025635.1"/>
</dbReference>
<evidence type="ECO:0000256" key="2">
    <source>
        <dbReference type="ARBA" id="ARBA00012652"/>
    </source>
</evidence>
<evidence type="ECO:0000313" key="10">
    <source>
        <dbReference type="Proteomes" id="UP000831692"/>
    </source>
</evidence>
<evidence type="ECO:0000259" key="6">
    <source>
        <dbReference type="Pfam" id="PF08531"/>
    </source>
</evidence>
<dbReference type="InterPro" id="IPR012341">
    <property type="entry name" value="6hp_glycosidase-like_sf"/>
</dbReference>
<evidence type="ECO:0000259" key="7">
    <source>
        <dbReference type="Pfam" id="PF17389"/>
    </source>
</evidence>
<dbReference type="InterPro" id="IPR035396">
    <property type="entry name" value="Bac_rhamnosid6H"/>
</dbReference>
<evidence type="ECO:0000256" key="3">
    <source>
        <dbReference type="ARBA" id="ARBA00022801"/>
    </source>
</evidence>
<keyword evidence="3" id="KW-0378">Hydrolase</keyword>
<dbReference type="Pfam" id="PF05592">
    <property type="entry name" value="Bac_rhamnosid"/>
    <property type="match status" value="1"/>
</dbReference>
<organism evidence="9 10">
    <name type="scientific">Enterococcus innesii</name>
    <dbReference type="NCBI Taxonomy" id="2839759"/>
    <lineage>
        <taxon>Bacteria</taxon>
        <taxon>Bacillati</taxon>
        <taxon>Bacillota</taxon>
        <taxon>Bacilli</taxon>
        <taxon>Lactobacillales</taxon>
        <taxon>Enterococcaceae</taxon>
        <taxon>Enterococcus</taxon>
    </lineage>
</organism>
<dbReference type="Gene3D" id="2.60.120.260">
    <property type="entry name" value="Galactose-binding domain-like"/>
    <property type="match status" value="2"/>
</dbReference>
<dbReference type="Pfam" id="PF17390">
    <property type="entry name" value="Bac_rhamnosid_C"/>
    <property type="match status" value="1"/>
</dbReference>
<evidence type="ECO:0000256" key="4">
    <source>
        <dbReference type="SAM" id="MobiDB-lite"/>
    </source>
</evidence>
<reference evidence="9 10" key="1">
    <citation type="submission" date="2022-03" db="EMBL/GenBank/DDBJ databases">
        <title>Complete genome sequence of Enterococcus innesii DB-1.</title>
        <authorList>
            <person name="Fukuda D."/>
            <person name="Nolasco-Hipolito C."/>
        </authorList>
    </citation>
    <scope>NUCLEOTIDE SEQUENCE [LARGE SCALE GENOMIC DNA]</scope>
    <source>
        <strain evidence="9 10">DB-1</strain>
    </source>
</reference>
<dbReference type="Gene3D" id="1.50.10.10">
    <property type="match status" value="1"/>
</dbReference>
<evidence type="ECO:0000259" key="8">
    <source>
        <dbReference type="Pfam" id="PF17390"/>
    </source>
</evidence>
<dbReference type="PANTHER" id="PTHR33307:SF6">
    <property type="entry name" value="ALPHA-RHAMNOSIDASE (EUROFUNG)-RELATED"/>
    <property type="match status" value="1"/>
</dbReference>
<feature type="domain" description="Alpha-L-rhamnosidase concanavalin-like" evidence="5">
    <location>
        <begin position="237"/>
        <end position="334"/>
    </location>
</feature>
<dbReference type="Proteomes" id="UP000831692">
    <property type="component" value="Chromosome"/>
</dbReference>
<evidence type="ECO:0000313" key="9">
    <source>
        <dbReference type="EMBL" id="BDG68829.1"/>
    </source>
</evidence>
<dbReference type="SUPFAM" id="SSF48208">
    <property type="entry name" value="Six-hairpin glycosidases"/>
    <property type="match status" value="1"/>
</dbReference>
<dbReference type="Pfam" id="PF17389">
    <property type="entry name" value="Bac_rhamnosid6H"/>
    <property type="match status" value="1"/>
</dbReference>
<evidence type="ECO:0000259" key="5">
    <source>
        <dbReference type="Pfam" id="PF05592"/>
    </source>
</evidence>
<accession>A0ABN6NT26</accession>
<proteinExistence type="predicted"/>
<dbReference type="InterPro" id="IPR035398">
    <property type="entry name" value="Bac_rhamnosid_C"/>
</dbReference>
<comment type="catalytic activity">
    <reaction evidence="1">
        <text>Hydrolysis of terminal non-reducing alpha-L-rhamnose residues in alpha-L-rhamnosides.</text>
        <dbReference type="EC" id="3.2.1.40"/>
    </reaction>
</comment>
<dbReference type="EMBL" id="AP025635">
    <property type="protein sequence ID" value="BDG68829.1"/>
    <property type="molecule type" value="Genomic_DNA"/>
</dbReference>
<feature type="region of interest" description="Disordered" evidence="4">
    <location>
        <begin position="1"/>
        <end position="22"/>
    </location>
</feature>
<gene>
    <name evidence="9" type="ORF">ENLAB_23930</name>
</gene>
<dbReference type="PANTHER" id="PTHR33307">
    <property type="entry name" value="ALPHA-RHAMNOSIDASE (EUROFUNG)"/>
    <property type="match status" value="1"/>
</dbReference>
<dbReference type="InterPro" id="IPR013737">
    <property type="entry name" value="Bac_rhamnosid_N"/>
</dbReference>
<dbReference type="InterPro" id="IPR008902">
    <property type="entry name" value="Rhamnosid_concanavalin"/>
</dbReference>
<dbReference type="InterPro" id="IPR008928">
    <property type="entry name" value="6-hairpin_glycosidase_sf"/>
</dbReference>
<sequence>MTKNWQATWIEPQQKPTRKEPPFSLADMFSGKKVAQDPPEERLLPPHYLKKIFTVENKSIKQASLTMTAHGIYQAKINGQAVSEALFAPDYTSYTQYLQYQTYDVTHMLKEKNVWSVTLADGWYAGRVSVSGGSAQFGDRLGILGEIEIYYTDGTYEIIVTDEDFFSSHGKYVYSDLFIGEKQDLRLEKENWETDFDLTGFRKVSKADYGFDHLTPQRGPQVKRQEKLAAKSIWWEKDAVIVDFGQVIAGRVQLEIPLADGQEITIEHSEVLDREGHFFNNIVGRNKDQKDVFIGNGREACLEPDFTFHGFRYIKIDGLDVLPDKQSVWAYAIYSDMKATGSFTTSNQKVNQLIENIQWSQKGNMLSIPTDCPQRERVGWTGDIQVFGPTATFFMDVYDFLGRWLDNVRLEQQADGQIVDYTPAPRDYFEGESLTGSLSSAGWGDAIVLLPWTLYQRYGKLEILAENYQAMKRWLSFSRKSGAGDKTDDKQYLWDTKFHFGDWMFPSFMIGENAKGPMETALATKDLFGTAFLAHSSQLFAQISQLLGEEEEDWNDFSHKVKAAFQKYYWHDDHLTADFQGSYVIALAFGLLDETASKAAAARLSELIIANNYCLDTGFLSIPYLLDVLCDYGYQELALKLLLQEECPSWLYEVNHGATTIWESWASIQPDGTVCDFSFNHYAFGCVGDWLVRRLAGLQVTEPGFTSFTVSPLEQTTISSYHLNYTTAYGDIEIERSNDQFHLRVPQNTKATFQYGENSKVLTSGEHHLTFKGEKIYE</sequence>
<dbReference type="InterPro" id="IPR016007">
    <property type="entry name" value="Alpha_rhamnosid"/>
</dbReference>
<feature type="domain" description="Alpha-L-rhamnosidase six-hairpin glycosidase" evidence="7">
    <location>
        <begin position="339"/>
        <end position="694"/>
    </location>
</feature>
<dbReference type="Pfam" id="PF08531">
    <property type="entry name" value="Bac_rhamnosid_N"/>
    <property type="match status" value="1"/>
</dbReference>
<keyword evidence="10" id="KW-1185">Reference proteome</keyword>
<name>A0ABN6NT26_9ENTE</name>